<gene>
    <name evidence="6" type="ORF">A3843_08815</name>
</gene>
<comment type="caution">
    <text evidence="6">The sequence shown here is derived from an EMBL/GenBank/DDBJ whole genome shotgun (WGS) entry which is preliminary data.</text>
</comment>
<evidence type="ECO:0000259" key="5">
    <source>
        <dbReference type="PROSITE" id="PS51186"/>
    </source>
</evidence>
<dbReference type="GO" id="GO:0008080">
    <property type="term" value="F:N-acetyltransferase activity"/>
    <property type="evidence" value="ECO:0007669"/>
    <property type="project" value="InterPro"/>
</dbReference>
<dbReference type="SUPFAM" id="SSF55729">
    <property type="entry name" value="Acyl-CoA N-acyltransferases (Nat)"/>
    <property type="match status" value="1"/>
</dbReference>
<keyword evidence="7" id="KW-1185">Reference proteome</keyword>
<dbReference type="Pfam" id="PF00583">
    <property type="entry name" value="Acetyltransf_1"/>
    <property type="match status" value="1"/>
</dbReference>
<dbReference type="CDD" id="cd04301">
    <property type="entry name" value="NAT_SF"/>
    <property type="match status" value="1"/>
</dbReference>
<name>A0A1U7JID4_9HYPH</name>
<evidence type="ECO:0000256" key="1">
    <source>
        <dbReference type="ARBA" id="ARBA00005395"/>
    </source>
</evidence>
<dbReference type="InterPro" id="IPR016181">
    <property type="entry name" value="Acyl_CoA_acyltransferase"/>
</dbReference>
<dbReference type="NCBIfam" id="TIGR01575">
    <property type="entry name" value="rimI"/>
    <property type="match status" value="1"/>
</dbReference>
<evidence type="ECO:0000256" key="3">
    <source>
        <dbReference type="ARBA" id="ARBA00022679"/>
    </source>
</evidence>
<dbReference type="AlphaFoldDB" id="A0A1U7JID4"/>
<evidence type="ECO:0000313" key="6">
    <source>
        <dbReference type="EMBL" id="OKL44477.1"/>
    </source>
</evidence>
<dbReference type="PANTHER" id="PTHR43420:SF44">
    <property type="entry name" value="ACETYLTRANSFERASE YPEA"/>
    <property type="match status" value="1"/>
</dbReference>
<dbReference type="InterPro" id="IPR050680">
    <property type="entry name" value="YpeA/RimI_acetyltransf"/>
</dbReference>
<feature type="domain" description="N-acetyltransferase" evidence="5">
    <location>
        <begin position="11"/>
        <end position="162"/>
    </location>
</feature>
<evidence type="ECO:0000256" key="4">
    <source>
        <dbReference type="ARBA" id="ARBA00023315"/>
    </source>
</evidence>
<dbReference type="InterPro" id="IPR006464">
    <property type="entry name" value="AcTrfase_RimI/Ard1"/>
</dbReference>
<dbReference type="Gene3D" id="3.40.630.30">
    <property type="match status" value="1"/>
</dbReference>
<keyword evidence="2" id="KW-0963">Cytoplasm</keyword>
<proteinExistence type="inferred from homology"/>
<dbReference type="STRING" id="197461.A3843_08815"/>
<protein>
    <submittedName>
        <fullName evidence="6">Ribosomal-protein-alanine N-acetyltransferase</fullName>
    </submittedName>
</protein>
<evidence type="ECO:0000256" key="2">
    <source>
        <dbReference type="ARBA" id="ARBA00022490"/>
    </source>
</evidence>
<keyword evidence="4" id="KW-0012">Acyltransferase</keyword>
<organism evidence="6 7">
    <name type="scientific">Pseudovibrio exalbescens</name>
    <dbReference type="NCBI Taxonomy" id="197461"/>
    <lineage>
        <taxon>Bacteria</taxon>
        <taxon>Pseudomonadati</taxon>
        <taxon>Pseudomonadota</taxon>
        <taxon>Alphaproteobacteria</taxon>
        <taxon>Hyphomicrobiales</taxon>
        <taxon>Stappiaceae</taxon>
        <taxon>Pseudovibrio</taxon>
    </lineage>
</organism>
<dbReference type="PROSITE" id="PS51186">
    <property type="entry name" value="GNAT"/>
    <property type="match status" value="1"/>
</dbReference>
<sequence length="162" mass="17978">MSLSWFKTQLPVIEEAQQHDLPELANIHSACFTHGWGTAELASLYGQIGVFFLAAWVGSTPQRRELVGFLAIRSVAGEAEVLTIAVHPRHRGRGIARKLMHDGIFRLYSERAEVLFLEVDEANTAAVTLYKKLGFKQVGVRKGYYSASEGSGTALVMRCELR</sequence>
<comment type="similarity">
    <text evidence="1">Belongs to the acetyltransferase family. RimI subfamily.</text>
</comment>
<accession>A0A1U7JID4</accession>
<dbReference type="RefSeq" id="WP_028480515.1">
    <property type="nucleotide sequence ID" value="NZ_LVVZ01000014.1"/>
</dbReference>
<dbReference type="EMBL" id="LVVZ01000014">
    <property type="protein sequence ID" value="OKL44477.1"/>
    <property type="molecule type" value="Genomic_DNA"/>
</dbReference>
<evidence type="ECO:0000313" key="7">
    <source>
        <dbReference type="Proteomes" id="UP000185783"/>
    </source>
</evidence>
<reference evidence="6 7" key="1">
    <citation type="submission" date="2016-03" db="EMBL/GenBank/DDBJ databases">
        <title>Genome sequence of Nesiotobacter sp. nov., a moderately halophilic alphaproteobacterium isolated from the Yellow Sea, China.</title>
        <authorList>
            <person name="Zhang G."/>
            <person name="Zhang R."/>
        </authorList>
    </citation>
    <scope>NUCLEOTIDE SEQUENCE [LARGE SCALE GENOMIC DNA]</scope>
    <source>
        <strain evidence="6 7">WB1-6</strain>
    </source>
</reference>
<keyword evidence="3 6" id="KW-0808">Transferase</keyword>
<dbReference type="Proteomes" id="UP000185783">
    <property type="component" value="Unassembled WGS sequence"/>
</dbReference>
<dbReference type="InterPro" id="IPR000182">
    <property type="entry name" value="GNAT_dom"/>
</dbReference>
<dbReference type="PANTHER" id="PTHR43420">
    <property type="entry name" value="ACETYLTRANSFERASE"/>
    <property type="match status" value="1"/>
</dbReference>